<sequence length="631" mass="73772">MEFERGGQQQSLNFVKEHAIPARIENVSIIDDGEGFTKRNFDSFQKSDTTFKYTRGGKGLGRMVWLKAFERTVVTSNYMEDGSWWRRRFVFAPEDPGIHELSLAPVEPGKFDTRICLINMNRELFKLFPVKLSTIASHIVEHLFPFFLDDEGPVIELKDGIETINLNDHYRASHDGYREEDLVEVGRHTFTISHMRLFSGDERTHTLHFGAHSRTVKSERIDKFIPNLKGRLKEDRQEDSFVWTTIVRGDYLDQSVDNERGGFRIPDRDDSEENLLIPQEERDPSMDSIRREVLRTIEGRVAQFIEPIREKKFEAIKRYIFEKAPLYRPIFKHHRAELDAILPDATEEEIDAALRHIYFKVESELRAKIKKIRAVERPEDVSAFQAEYQKTVDEVNELGKANLAQHVVYRRAILDLLKASLEKDEQGKYKYEERVHNIIFPLRTTSDDVLYEQQNLWVIDERLAYHAYLASDKEMKSMEAISSESESRPDIVIFDKPYAFSAEREMPYPAIVLVEFKRPGRDDYTAEKNPVVQCYEYADKIRQGGAKNEAGRILRVTENTRFYAYVVCDLTQTFRRVARILRLTPMADDMGYFAFHEDLRLSVEVVDYDKIVADAVKRNRMFFDKLNLPTD</sequence>
<dbReference type="InterPro" id="IPR036890">
    <property type="entry name" value="HATPase_C_sf"/>
</dbReference>
<evidence type="ECO:0000313" key="2">
    <source>
        <dbReference type="Proteomes" id="UP000075502"/>
    </source>
</evidence>
<comment type="caution">
    <text evidence="1">The sequence shown here is derived from an EMBL/GenBank/DDBJ whole genome shotgun (WGS) entry which is preliminary data.</text>
</comment>
<dbReference type="AlphaFoldDB" id="A0A150T9M8"/>
<evidence type="ECO:0000313" key="1">
    <source>
        <dbReference type="EMBL" id="KYG01369.1"/>
    </source>
</evidence>
<dbReference type="EMBL" id="JEME01003294">
    <property type="protein sequence ID" value="KYG01369.1"/>
    <property type="molecule type" value="Genomic_DNA"/>
</dbReference>
<gene>
    <name evidence="1" type="ORF">BE21_56605</name>
</gene>
<reference evidence="1 2" key="1">
    <citation type="submission" date="2014-02" db="EMBL/GenBank/DDBJ databases">
        <title>The small core and large imbalanced accessory genome model reveals a collaborative survival strategy of Sorangium cellulosum strains in nature.</title>
        <authorList>
            <person name="Han K."/>
            <person name="Peng R."/>
            <person name="Blom J."/>
            <person name="Li Y.-Z."/>
        </authorList>
    </citation>
    <scope>NUCLEOTIDE SEQUENCE [LARGE SCALE GENOMIC DNA]</scope>
    <source>
        <strain evidence="1 2">So0007-03</strain>
    </source>
</reference>
<protein>
    <recommendedName>
        <fullName evidence="3">ATP-binding protein</fullName>
    </recommendedName>
</protein>
<evidence type="ECO:0008006" key="3">
    <source>
        <dbReference type="Google" id="ProtNLM"/>
    </source>
</evidence>
<name>A0A150T9M8_SORCE</name>
<dbReference type="Proteomes" id="UP000075502">
    <property type="component" value="Unassembled WGS sequence"/>
</dbReference>
<accession>A0A150T9M8</accession>
<dbReference type="SUPFAM" id="SSF55874">
    <property type="entry name" value="ATPase domain of HSP90 chaperone/DNA topoisomerase II/histidine kinase"/>
    <property type="match status" value="1"/>
</dbReference>
<organism evidence="1 2">
    <name type="scientific">Sorangium cellulosum</name>
    <name type="common">Polyangium cellulosum</name>
    <dbReference type="NCBI Taxonomy" id="56"/>
    <lineage>
        <taxon>Bacteria</taxon>
        <taxon>Pseudomonadati</taxon>
        <taxon>Myxococcota</taxon>
        <taxon>Polyangia</taxon>
        <taxon>Polyangiales</taxon>
        <taxon>Polyangiaceae</taxon>
        <taxon>Sorangium</taxon>
    </lineage>
</organism>
<proteinExistence type="predicted"/>